<sequence length="37" mass="4077">MYKPMPHSSIAVDNYSSTCSFGIISQIKKGKESKKGQ</sequence>
<keyword evidence="2" id="KW-1185">Reference proteome</keyword>
<gene>
    <name evidence="1" type="ORF">HUJ06_031912</name>
</gene>
<proteinExistence type="predicted"/>
<protein>
    <submittedName>
        <fullName evidence="1">Uncharacterized protein</fullName>
    </submittedName>
</protein>
<comment type="caution">
    <text evidence="1">The sequence shown here is derived from an EMBL/GenBank/DDBJ whole genome shotgun (WGS) entry which is preliminary data.</text>
</comment>
<evidence type="ECO:0000313" key="1">
    <source>
        <dbReference type="EMBL" id="DAD49226.1"/>
    </source>
</evidence>
<dbReference type="AlphaFoldDB" id="A0A823A2V5"/>
<name>A0A823A2V5_NELNU</name>
<dbReference type="Proteomes" id="UP000607653">
    <property type="component" value="Unassembled WGS sequence"/>
</dbReference>
<organism evidence="1 2">
    <name type="scientific">Nelumbo nucifera</name>
    <name type="common">Sacred lotus</name>
    <dbReference type="NCBI Taxonomy" id="4432"/>
    <lineage>
        <taxon>Eukaryota</taxon>
        <taxon>Viridiplantae</taxon>
        <taxon>Streptophyta</taxon>
        <taxon>Embryophyta</taxon>
        <taxon>Tracheophyta</taxon>
        <taxon>Spermatophyta</taxon>
        <taxon>Magnoliopsida</taxon>
        <taxon>Proteales</taxon>
        <taxon>Nelumbonaceae</taxon>
        <taxon>Nelumbo</taxon>
    </lineage>
</organism>
<accession>A0A823A2V5</accession>
<evidence type="ECO:0000313" key="2">
    <source>
        <dbReference type="Proteomes" id="UP000607653"/>
    </source>
</evidence>
<reference evidence="1 2" key="1">
    <citation type="journal article" date="2020" name="Mol. Biol. Evol.">
        <title>Distinct Expression and Methylation Patterns for Genes with Different Fates following a Single Whole-Genome Duplication in Flowering Plants.</title>
        <authorList>
            <person name="Shi T."/>
            <person name="Rahmani R.S."/>
            <person name="Gugger P.F."/>
            <person name="Wang M."/>
            <person name="Li H."/>
            <person name="Zhang Y."/>
            <person name="Li Z."/>
            <person name="Wang Q."/>
            <person name="Van de Peer Y."/>
            <person name="Marchal K."/>
            <person name="Chen J."/>
        </authorList>
    </citation>
    <scope>NUCLEOTIDE SEQUENCE [LARGE SCALE GENOMIC DNA]</scope>
    <source>
        <tissue evidence="1">Leaf</tissue>
    </source>
</reference>
<dbReference type="EMBL" id="DUZY01000009">
    <property type="protein sequence ID" value="DAD49226.1"/>
    <property type="molecule type" value="Genomic_DNA"/>
</dbReference>